<proteinExistence type="predicted"/>
<sequence length="131" mass="14597">NTPLSRITPKTQPSSTAEIFTPGYSIHLRHNTSSPRYYGCKTSVATRDGLKPSILSSRMRLLRDQLSPRKKGQSKLNIPHQSPPPIRGHGSTLLSSNRLGQQLTKHPWTTPNTAVRNHIDAARRPGECLNR</sequence>
<feature type="region of interest" description="Disordered" evidence="1">
    <location>
        <begin position="66"/>
        <end position="112"/>
    </location>
</feature>
<keyword evidence="3" id="KW-1185">Reference proteome</keyword>
<feature type="non-terminal residue" evidence="2">
    <location>
        <position position="131"/>
    </location>
</feature>
<dbReference type="EMBL" id="LKCN02000017">
    <property type="protein sequence ID" value="RCI08856.1"/>
    <property type="molecule type" value="Genomic_DNA"/>
</dbReference>
<gene>
    <name evidence="2" type="ORF">L249_5006</name>
</gene>
<evidence type="ECO:0000313" key="2">
    <source>
        <dbReference type="EMBL" id="RCI08856.1"/>
    </source>
</evidence>
<evidence type="ECO:0000313" key="3">
    <source>
        <dbReference type="Proteomes" id="UP000253664"/>
    </source>
</evidence>
<feature type="non-terminal residue" evidence="2">
    <location>
        <position position="1"/>
    </location>
</feature>
<organism evidence="2 3">
    <name type="scientific">Ophiocordyceps polyrhachis-furcata BCC 54312</name>
    <dbReference type="NCBI Taxonomy" id="1330021"/>
    <lineage>
        <taxon>Eukaryota</taxon>
        <taxon>Fungi</taxon>
        <taxon>Dikarya</taxon>
        <taxon>Ascomycota</taxon>
        <taxon>Pezizomycotina</taxon>
        <taxon>Sordariomycetes</taxon>
        <taxon>Hypocreomycetidae</taxon>
        <taxon>Hypocreales</taxon>
        <taxon>Ophiocordycipitaceae</taxon>
        <taxon>Ophiocordyceps</taxon>
    </lineage>
</organism>
<comment type="caution">
    <text evidence="2">The sequence shown here is derived from an EMBL/GenBank/DDBJ whole genome shotgun (WGS) entry which is preliminary data.</text>
</comment>
<reference evidence="2 3" key="1">
    <citation type="journal article" date="2015" name="BMC Genomics">
        <title>Insights from the genome of Ophiocordyceps polyrhachis-furcata to pathogenicity and host specificity in insect fungi.</title>
        <authorList>
            <person name="Wichadakul D."/>
            <person name="Kobmoo N."/>
            <person name="Ingsriswang S."/>
            <person name="Tangphatsornruang S."/>
            <person name="Chantasingh D."/>
            <person name="Luangsa-ard J.J."/>
            <person name="Eurwilaichitr L."/>
        </authorList>
    </citation>
    <scope>NUCLEOTIDE SEQUENCE [LARGE SCALE GENOMIC DNA]</scope>
    <source>
        <strain evidence="2 3">BCC 54312</strain>
    </source>
</reference>
<evidence type="ECO:0000256" key="1">
    <source>
        <dbReference type="SAM" id="MobiDB-lite"/>
    </source>
</evidence>
<dbReference type="Proteomes" id="UP000253664">
    <property type="component" value="Unassembled WGS sequence"/>
</dbReference>
<dbReference type="AlphaFoldDB" id="A0A367L351"/>
<name>A0A367L351_9HYPO</name>
<accession>A0A367L351</accession>
<feature type="compositionally biased region" description="Polar residues" evidence="1">
    <location>
        <begin position="92"/>
        <end position="112"/>
    </location>
</feature>
<protein>
    <submittedName>
        <fullName evidence="2">Uncharacterized protein</fullName>
    </submittedName>
</protein>